<organism evidence="1 2">
    <name type="scientific">Fusarium decemcellulare</name>
    <dbReference type="NCBI Taxonomy" id="57161"/>
    <lineage>
        <taxon>Eukaryota</taxon>
        <taxon>Fungi</taxon>
        <taxon>Dikarya</taxon>
        <taxon>Ascomycota</taxon>
        <taxon>Pezizomycotina</taxon>
        <taxon>Sordariomycetes</taxon>
        <taxon>Hypocreomycetidae</taxon>
        <taxon>Hypocreales</taxon>
        <taxon>Nectriaceae</taxon>
        <taxon>Fusarium</taxon>
        <taxon>Fusarium decemcellulare species complex</taxon>
    </lineage>
</organism>
<sequence length="344" mass="37748">MSNPLVVNIANLAAYTPAETIELVSRAGVRKGNMRPDKVFLSAVSAGCLLSFGCAVSLTALTAPWYQENAPGLIKLVGAGVFPLGLVMVVLTGADLFTATTMFTMVSVLHGRLPARKMLLHWFLCFFGNLAGSLFVMAIIMGYGGVFDASPYKEEVQSFATKKQISPEMHQIFLRAIGCNWLVCLAVFLGTQAKDLASKVIGMWWPIFAFVSLGLDHVVANMFYMPMGIWLHTPDLSVGLYVWKGKVFCVQVEELKTGKLTVHFKGIIPATLGNILGGGLFCGVYYWYMYLLMEAPVKIDGVEYQGPHVDSHLHFLDGRRKSAATDEESRIETRHVSISHSIAK</sequence>
<dbReference type="EMBL" id="JANRMS010000031">
    <property type="protein sequence ID" value="KAJ3549095.1"/>
    <property type="molecule type" value="Genomic_DNA"/>
</dbReference>
<keyword evidence="2" id="KW-1185">Reference proteome</keyword>
<dbReference type="Proteomes" id="UP001148629">
    <property type="component" value="Unassembled WGS sequence"/>
</dbReference>
<comment type="caution">
    <text evidence="1">The sequence shown here is derived from an EMBL/GenBank/DDBJ whole genome shotgun (WGS) entry which is preliminary data.</text>
</comment>
<evidence type="ECO:0000313" key="1">
    <source>
        <dbReference type="EMBL" id="KAJ3549095.1"/>
    </source>
</evidence>
<protein>
    <submittedName>
        <fullName evidence="1">Uncharacterized protein</fullName>
    </submittedName>
</protein>
<accession>A0ACC1SYI0</accession>
<gene>
    <name evidence="1" type="ORF">NM208_g689</name>
</gene>
<name>A0ACC1SYI0_9HYPO</name>
<reference evidence="1" key="1">
    <citation type="submission" date="2022-08" db="EMBL/GenBank/DDBJ databases">
        <title>Genome Sequence of Fusarium decemcellulare.</title>
        <authorList>
            <person name="Buettner E."/>
        </authorList>
    </citation>
    <scope>NUCLEOTIDE SEQUENCE</scope>
    <source>
        <strain evidence="1">Babe19</strain>
    </source>
</reference>
<evidence type="ECO:0000313" key="2">
    <source>
        <dbReference type="Proteomes" id="UP001148629"/>
    </source>
</evidence>
<proteinExistence type="predicted"/>